<keyword evidence="2 7" id="KW-0813">Transport</keyword>
<evidence type="ECO:0000256" key="2">
    <source>
        <dbReference type="ARBA" id="ARBA00022448"/>
    </source>
</evidence>
<keyword evidence="4 7" id="KW-0812">Transmembrane</keyword>
<dbReference type="SUPFAM" id="SSF56935">
    <property type="entry name" value="Porins"/>
    <property type="match status" value="1"/>
</dbReference>
<reference evidence="12" key="1">
    <citation type="journal article" date="2019" name="Int. J. Syst. Evol. Microbiol.">
        <title>The Global Catalogue of Microorganisms (GCM) 10K type strain sequencing project: providing services to taxonomists for standard genome sequencing and annotation.</title>
        <authorList>
            <consortium name="The Broad Institute Genomics Platform"/>
            <consortium name="The Broad Institute Genome Sequencing Center for Infectious Disease"/>
            <person name="Wu L."/>
            <person name="Ma J."/>
        </authorList>
    </citation>
    <scope>NUCLEOTIDE SEQUENCE [LARGE SCALE GENOMIC DNA]</scope>
    <source>
        <strain evidence="12">JCM 13378</strain>
    </source>
</reference>
<evidence type="ECO:0000313" key="11">
    <source>
        <dbReference type="EMBL" id="GAA0340580.1"/>
    </source>
</evidence>
<keyword evidence="11" id="KW-0675">Receptor</keyword>
<keyword evidence="3 7" id="KW-1134">Transmembrane beta strand</keyword>
<keyword evidence="12" id="KW-1185">Reference proteome</keyword>
<dbReference type="Gene3D" id="2.170.130.10">
    <property type="entry name" value="TonB-dependent receptor, plug domain"/>
    <property type="match status" value="1"/>
</dbReference>
<dbReference type="EMBL" id="BAAAEI010000001">
    <property type="protein sequence ID" value="GAA0340580.1"/>
    <property type="molecule type" value="Genomic_DNA"/>
</dbReference>
<organism evidence="11 12">
    <name type="scientific">Bowmanella denitrificans</name>
    <dbReference type="NCBI Taxonomy" id="366582"/>
    <lineage>
        <taxon>Bacteria</taxon>
        <taxon>Pseudomonadati</taxon>
        <taxon>Pseudomonadota</taxon>
        <taxon>Gammaproteobacteria</taxon>
        <taxon>Alteromonadales</taxon>
        <taxon>Alteromonadaceae</taxon>
        <taxon>Bowmanella</taxon>
    </lineage>
</organism>
<evidence type="ECO:0000256" key="7">
    <source>
        <dbReference type="PROSITE-ProRule" id="PRU01360"/>
    </source>
</evidence>
<dbReference type="Gene3D" id="2.40.170.20">
    <property type="entry name" value="TonB-dependent receptor, beta-barrel domain"/>
    <property type="match status" value="1"/>
</dbReference>
<dbReference type="InterPro" id="IPR037066">
    <property type="entry name" value="Plug_dom_sf"/>
</dbReference>
<evidence type="ECO:0000256" key="3">
    <source>
        <dbReference type="ARBA" id="ARBA00022452"/>
    </source>
</evidence>
<dbReference type="InterPro" id="IPR057601">
    <property type="entry name" value="Oar-like_b-barrel"/>
</dbReference>
<dbReference type="Gene3D" id="2.60.40.1120">
    <property type="entry name" value="Carboxypeptidase-like, regulatory domain"/>
    <property type="match status" value="1"/>
</dbReference>
<feature type="region of interest" description="Disordered" evidence="8">
    <location>
        <begin position="841"/>
        <end position="860"/>
    </location>
</feature>
<dbReference type="Pfam" id="PF13620">
    <property type="entry name" value="CarboxypepD_reg"/>
    <property type="match status" value="1"/>
</dbReference>
<name>A0ABP3GCK4_9ALTE</name>
<comment type="similarity">
    <text evidence="7">Belongs to the TonB-dependent receptor family.</text>
</comment>
<dbReference type="RefSeq" id="WP_343840484.1">
    <property type="nucleotide sequence ID" value="NZ_BAAAEI010000001.1"/>
</dbReference>
<dbReference type="PANTHER" id="PTHR30069:SF46">
    <property type="entry name" value="OAR PROTEIN"/>
    <property type="match status" value="1"/>
</dbReference>
<keyword evidence="9" id="KW-0732">Signal</keyword>
<keyword evidence="6 7" id="KW-0998">Cell outer membrane</keyword>
<sequence length="1026" mass="114226">MNKQTRWQRSLLAAAVASCLCTPLAQAASDTYGEMRGAVMAKGTDLANAQITLVHDSKGIVRKTTTNADGEFSIKGLPVGSYTVTISKDGYQSASVSKVEITLGNAADLGEVNLADSSMEVIQISGSAVAKIDFQGSQQGVSFSAVDLSTMAIGENLTDVATLAPGNAIGDSDIFSGIGGSDGRLVSSAGGSVAENGYYLNGFNITDIRYNAIISEFPWEIVDQIQVINGGIPARYGRTVGGVTNMVSKTGDNEFRFGVKLDWEPGGMGGTKPDFNYTDRNGEGWYNHARHSEDSSDLMEYSLYASGPIIQDKAFFYVLYAPARNQYEWADAGEGDTTFTSRDVDKDSLFVNLDWQVTENHSLTLMHLDAQRDTTDYQYQWSAQTGRGDLVVDIDGLDRTFEIDNKLTIINYTGYLTDDLSVIANYGRMKTTNDGRLGTSDQNSLYDCRTGSCALATNTFGSYARLEEDTRDTFRVDFDWVITDDHTLSFGYEQDDINAKIDNHGHGPDDLDEFGLSKHYSTMEVWRASTDRTRWCSLGNACVDGEFTMPAGDYLYTREFTKKADIDGKFSAYYVQDKWQVTDQLVATFGVRNEAFSNTTNNGDKWIDMDNQWAPRLELNYDIDGNQKVFFNYGRYYQPVALRVSERFVAPEFDIRTFRTANLDNGQLNTGPIQGVQIVGDGNVRPGQIFADADLKPMYLDGYNLGYEVVLDDNWLLGVTYTYRDLVRSIEDSQVDGFAGEGGWGVLQWCADNNKDCSGFADVAGQVWNGGSARLLNPGQDLTIWEDFNGDGTLTQETIPAEYLGYPEAKRKYHALTFTFDGEVTEQFHIAGSYTWSRSEGNTEGLVRSDNGQRDPGWTRAFDEPQIVEDGYGRLPNDRPHNFKLWGVYELSEDLTASFNYNFYSGRPINHFGYHEDLPGWDAEYFRKDEQAVPRGTAGRTENIQTLNLGLNYFVELFGGQTQFSLTVFNPFDWDRVTDVREIGETSSIQDLADGQPLTANDNALWRTPSNWQAPRSVRLSVRYDF</sequence>
<dbReference type="InterPro" id="IPR039426">
    <property type="entry name" value="TonB-dep_rcpt-like"/>
</dbReference>
<evidence type="ECO:0000259" key="10">
    <source>
        <dbReference type="Pfam" id="PF25183"/>
    </source>
</evidence>
<evidence type="ECO:0000256" key="8">
    <source>
        <dbReference type="SAM" id="MobiDB-lite"/>
    </source>
</evidence>
<dbReference type="Pfam" id="PF25183">
    <property type="entry name" value="OMP_b-brl_4"/>
    <property type="match status" value="1"/>
</dbReference>
<keyword evidence="5 7" id="KW-0472">Membrane</keyword>
<evidence type="ECO:0000256" key="4">
    <source>
        <dbReference type="ARBA" id="ARBA00022692"/>
    </source>
</evidence>
<comment type="subcellular location">
    <subcellularLocation>
        <location evidence="1 7">Cell outer membrane</location>
        <topology evidence="1 7">Multi-pass membrane protein</topology>
    </subcellularLocation>
</comment>
<dbReference type="PANTHER" id="PTHR30069">
    <property type="entry name" value="TONB-DEPENDENT OUTER MEMBRANE RECEPTOR"/>
    <property type="match status" value="1"/>
</dbReference>
<dbReference type="SUPFAM" id="SSF49452">
    <property type="entry name" value="Starch-binding domain-like"/>
    <property type="match status" value="1"/>
</dbReference>
<protein>
    <submittedName>
        <fullName evidence="11">TonB-dependent receptor</fullName>
    </submittedName>
</protein>
<gene>
    <name evidence="11" type="ORF">GCM10009092_01350</name>
</gene>
<feature type="domain" description="TonB-dependent transporter Oar-like beta-barrel" evidence="10">
    <location>
        <begin position="339"/>
        <end position="891"/>
    </location>
</feature>
<dbReference type="PROSITE" id="PS52016">
    <property type="entry name" value="TONB_DEPENDENT_REC_3"/>
    <property type="match status" value="1"/>
</dbReference>
<feature type="chain" id="PRO_5047082906" evidence="9">
    <location>
        <begin position="28"/>
        <end position="1026"/>
    </location>
</feature>
<feature type="signal peptide" evidence="9">
    <location>
        <begin position="1"/>
        <end position="27"/>
    </location>
</feature>
<evidence type="ECO:0000256" key="5">
    <source>
        <dbReference type="ARBA" id="ARBA00023136"/>
    </source>
</evidence>
<evidence type="ECO:0000313" key="12">
    <source>
        <dbReference type="Proteomes" id="UP001501757"/>
    </source>
</evidence>
<evidence type="ECO:0000256" key="6">
    <source>
        <dbReference type="ARBA" id="ARBA00023237"/>
    </source>
</evidence>
<proteinExistence type="inferred from homology"/>
<accession>A0ABP3GCK4</accession>
<evidence type="ECO:0000256" key="1">
    <source>
        <dbReference type="ARBA" id="ARBA00004571"/>
    </source>
</evidence>
<dbReference type="InterPro" id="IPR013784">
    <property type="entry name" value="Carb-bd-like_fold"/>
</dbReference>
<dbReference type="InterPro" id="IPR036942">
    <property type="entry name" value="Beta-barrel_TonB_sf"/>
</dbReference>
<dbReference type="Proteomes" id="UP001501757">
    <property type="component" value="Unassembled WGS sequence"/>
</dbReference>
<comment type="caution">
    <text evidence="11">The sequence shown here is derived from an EMBL/GenBank/DDBJ whole genome shotgun (WGS) entry which is preliminary data.</text>
</comment>
<evidence type="ECO:0000256" key="9">
    <source>
        <dbReference type="SAM" id="SignalP"/>
    </source>
</evidence>